<name>A0ABU0QEQ5_9ACTN</name>
<evidence type="ECO:0000313" key="5">
    <source>
        <dbReference type="Proteomes" id="UP001232755"/>
    </source>
</evidence>
<proteinExistence type="inferred from homology"/>
<dbReference type="Proteomes" id="UP001232755">
    <property type="component" value="Unassembled WGS sequence"/>
</dbReference>
<protein>
    <submittedName>
        <fullName evidence="4">NAD(P)-dependent dehydrogenase (Short-subunit alcohol dehydrogenase family)</fullName>
    </submittedName>
</protein>
<dbReference type="InterPro" id="IPR002347">
    <property type="entry name" value="SDR_fam"/>
</dbReference>
<dbReference type="InterPro" id="IPR036291">
    <property type="entry name" value="NAD(P)-bd_dom_sf"/>
</dbReference>
<gene>
    <name evidence="4" type="ORF">QF034_000114</name>
</gene>
<evidence type="ECO:0000313" key="4">
    <source>
        <dbReference type="EMBL" id="MDQ0745883.1"/>
    </source>
</evidence>
<dbReference type="PANTHER" id="PTHR44196:SF1">
    <property type="entry name" value="DEHYDROGENASE_REDUCTASE SDR FAMILY MEMBER 7B"/>
    <property type="match status" value="1"/>
</dbReference>
<evidence type="ECO:0000256" key="2">
    <source>
        <dbReference type="ARBA" id="ARBA00023002"/>
    </source>
</evidence>
<comment type="similarity">
    <text evidence="1">Belongs to the short-chain dehydrogenases/reductases (SDR) family.</text>
</comment>
<dbReference type="PANTHER" id="PTHR44196">
    <property type="entry name" value="DEHYDROGENASE/REDUCTASE SDR FAMILY MEMBER 7B"/>
    <property type="match status" value="1"/>
</dbReference>
<accession>A0ABU0QEQ5</accession>
<dbReference type="Pfam" id="PF00106">
    <property type="entry name" value="adh_short"/>
    <property type="match status" value="1"/>
</dbReference>
<comment type="caution">
    <text evidence="4">The sequence shown here is derived from an EMBL/GenBank/DDBJ whole genome shotgun (WGS) entry which is preliminary data.</text>
</comment>
<dbReference type="Gene3D" id="3.40.50.720">
    <property type="entry name" value="NAD(P)-binding Rossmann-like Domain"/>
    <property type="match status" value="1"/>
</dbReference>
<sequence>MIHLEGKVVITGASSGIGAVSAKSLAARGAKIVAAARGQEALDQLITDGNSHPPHDNQRRRRAAATRSPATLKREDYPAMAQAYWSSAFTSSADAIWAVVRRFNGMPDWHPGDPKATGGLLVTWFAAR</sequence>
<keyword evidence="2" id="KW-0560">Oxidoreductase</keyword>
<dbReference type="EMBL" id="JAUSYP010000001">
    <property type="protein sequence ID" value="MDQ0745883.1"/>
    <property type="molecule type" value="Genomic_DNA"/>
</dbReference>
<feature type="region of interest" description="Disordered" evidence="3">
    <location>
        <begin position="46"/>
        <end position="72"/>
    </location>
</feature>
<evidence type="ECO:0000256" key="1">
    <source>
        <dbReference type="ARBA" id="ARBA00006484"/>
    </source>
</evidence>
<reference evidence="4 5" key="1">
    <citation type="submission" date="2023-07" db="EMBL/GenBank/DDBJ databases">
        <title>Comparative genomics of wheat-associated soil bacteria to identify genetic determinants of phenazine resistance.</title>
        <authorList>
            <person name="Mouncey N."/>
        </authorList>
    </citation>
    <scope>NUCLEOTIDE SEQUENCE [LARGE SCALE GENOMIC DNA]</scope>
    <source>
        <strain evidence="4 5">B3I12</strain>
    </source>
</reference>
<keyword evidence="5" id="KW-1185">Reference proteome</keyword>
<dbReference type="SUPFAM" id="SSF51735">
    <property type="entry name" value="NAD(P)-binding Rossmann-fold domains"/>
    <property type="match status" value="1"/>
</dbReference>
<organism evidence="4 5">
    <name type="scientific">Streptomyces africanus</name>
    <dbReference type="NCBI Taxonomy" id="231024"/>
    <lineage>
        <taxon>Bacteria</taxon>
        <taxon>Bacillati</taxon>
        <taxon>Actinomycetota</taxon>
        <taxon>Actinomycetes</taxon>
        <taxon>Kitasatosporales</taxon>
        <taxon>Streptomycetaceae</taxon>
        <taxon>Streptomyces</taxon>
    </lineage>
</organism>
<evidence type="ECO:0000256" key="3">
    <source>
        <dbReference type="SAM" id="MobiDB-lite"/>
    </source>
</evidence>
<dbReference type="RefSeq" id="WP_307173015.1">
    <property type="nucleotide sequence ID" value="NZ_JAUSYP010000001.1"/>
</dbReference>